<dbReference type="InterPro" id="IPR003593">
    <property type="entry name" value="AAA+_ATPase"/>
</dbReference>
<comment type="caution">
    <text evidence="10">The sequence shown here is derived from an EMBL/GenBank/DDBJ whole genome shotgun (WGS) entry which is preliminary data.</text>
</comment>
<reference evidence="10 11" key="1">
    <citation type="submission" date="2021-08" db="EMBL/GenBank/DDBJ databases">
        <authorList>
            <person name="Peeters C."/>
        </authorList>
    </citation>
    <scope>NUCLEOTIDE SEQUENCE [LARGE SCALE GENOMIC DNA]</scope>
    <source>
        <strain evidence="10 11">LMG 32289</strain>
    </source>
</reference>
<dbReference type="Pfam" id="PF00005">
    <property type="entry name" value="ABC_tran"/>
    <property type="match status" value="2"/>
</dbReference>
<evidence type="ECO:0000256" key="5">
    <source>
        <dbReference type="ARBA" id="ARBA00022519"/>
    </source>
</evidence>
<dbReference type="Proteomes" id="UP000706525">
    <property type="component" value="Unassembled WGS sequence"/>
</dbReference>
<evidence type="ECO:0000256" key="6">
    <source>
        <dbReference type="ARBA" id="ARBA00022741"/>
    </source>
</evidence>
<keyword evidence="3" id="KW-0813">Transport</keyword>
<evidence type="ECO:0000313" key="10">
    <source>
        <dbReference type="EMBL" id="CAG9171034.1"/>
    </source>
</evidence>
<dbReference type="GO" id="GO:0005524">
    <property type="term" value="F:ATP binding"/>
    <property type="evidence" value="ECO:0007669"/>
    <property type="project" value="UniProtKB-KW"/>
</dbReference>
<name>A0ABN7YC32_9BURK</name>
<protein>
    <submittedName>
        <fullName evidence="10">ABC transporter ATP-binding protein YejF</fullName>
    </submittedName>
</protein>
<evidence type="ECO:0000256" key="1">
    <source>
        <dbReference type="ARBA" id="ARBA00004417"/>
    </source>
</evidence>
<keyword evidence="5" id="KW-0997">Cell inner membrane</keyword>
<sequence>MTALHNLLDVDALRVESASGSLLGPVTFTLQAGRALTLLGESGSGKSLLAQAIMGTLPRGLRAHGRIALAGRTFDANDSKARRASWGHEIALLPQEPWVALDPTMRVGTQLAETHALVGRKAGADAWSHTLDELRTLGIGHTARAWPITLSGGMAQRAAFAITRAGGAPVLIVDEPTKGLDHASRDEIVARLRQALEAGCTVLTITHDIAVARALDGDVAIMLAGQIVERGEANAVLTQPSHAYTRALIAADPESWTTHAVSHPGEMVLQATHLRKRFGPRELFRNLDLTLHAGERVAVTGPSGSGKSTLGNILLGLLAADDGAVHRHATIDRVRYQKIYQEPTSAFAPRRAISHALTDLCKRHRLDQARIAPLMQQMRLPPPLLARLPNEVSGGELQRFALLRALLLDPVFLFADEPTSRLDPITQKEVIDTMVNMTRERGCALMLVTHDPYIAGSVAMRRVMLEA</sequence>
<accession>A0ABN7YC32</accession>
<dbReference type="InterPro" id="IPR050388">
    <property type="entry name" value="ABC_Ni/Peptide_Import"/>
</dbReference>
<keyword evidence="4" id="KW-1003">Cell membrane</keyword>
<comment type="similarity">
    <text evidence="2">Belongs to the ABC transporter superfamily.</text>
</comment>
<dbReference type="PROSITE" id="PS00211">
    <property type="entry name" value="ABC_TRANSPORTER_1"/>
    <property type="match status" value="1"/>
</dbReference>
<dbReference type="InterPro" id="IPR017871">
    <property type="entry name" value="ABC_transporter-like_CS"/>
</dbReference>
<evidence type="ECO:0000256" key="4">
    <source>
        <dbReference type="ARBA" id="ARBA00022475"/>
    </source>
</evidence>
<dbReference type="InterPro" id="IPR003439">
    <property type="entry name" value="ABC_transporter-like_ATP-bd"/>
</dbReference>
<dbReference type="PROSITE" id="PS50893">
    <property type="entry name" value="ABC_TRANSPORTER_2"/>
    <property type="match status" value="2"/>
</dbReference>
<keyword evidence="6" id="KW-0547">Nucleotide-binding</keyword>
<keyword evidence="7 10" id="KW-0067">ATP-binding</keyword>
<dbReference type="PANTHER" id="PTHR43297">
    <property type="entry name" value="OLIGOPEPTIDE TRANSPORT ATP-BINDING PROTEIN APPD"/>
    <property type="match status" value="1"/>
</dbReference>
<dbReference type="InterPro" id="IPR027417">
    <property type="entry name" value="P-loop_NTPase"/>
</dbReference>
<evidence type="ECO:0000256" key="8">
    <source>
        <dbReference type="ARBA" id="ARBA00023136"/>
    </source>
</evidence>
<dbReference type="Gene3D" id="3.40.50.300">
    <property type="entry name" value="P-loop containing nucleotide triphosphate hydrolases"/>
    <property type="match status" value="2"/>
</dbReference>
<dbReference type="SUPFAM" id="SSF52540">
    <property type="entry name" value="P-loop containing nucleoside triphosphate hydrolases"/>
    <property type="match status" value="2"/>
</dbReference>
<evidence type="ECO:0000256" key="7">
    <source>
        <dbReference type="ARBA" id="ARBA00022840"/>
    </source>
</evidence>
<dbReference type="SMART" id="SM00382">
    <property type="entry name" value="AAA"/>
    <property type="match status" value="2"/>
</dbReference>
<evidence type="ECO:0000259" key="9">
    <source>
        <dbReference type="PROSITE" id="PS50893"/>
    </source>
</evidence>
<keyword evidence="8" id="KW-0472">Membrane</keyword>
<evidence type="ECO:0000313" key="11">
    <source>
        <dbReference type="Proteomes" id="UP000706525"/>
    </source>
</evidence>
<gene>
    <name evidence="10" type="primary">yejF_2</name>
    <name evidence="10" type="ORF">LMG32289_02233</name>
</gene>
<feature type="domain" description="ABC transporter" evidence="9">
    <location>
        <begin position="7"/>
        <end position="249"/>
    </location>
</feature>
<dbReference type="EMBL" id="CAJZAG010000004">
    <property type="protein sequence ID" value="CAG9171034.1"/>
    <property type="molecule type" value="Genomic_DNA"/>
</dbReference>
<comment type="subcellular location">
    <subcellularLocation>
        <location evidence="1">Cell inner membrane</location>
        <topology evidence="1">Peripheral membrane protein</topology>
    </subcellularLocation>
</comment>
<dbReference type="PANTHER" id="PTHR43297:SF7">
    <property type="entry name" value="D,D-DIPEPTIDE TRANSPORT ATP-BINDING PROTEIN DDPD-RELATED"/>
    <property type="match status" value="1"/>
</dbReference>
<evidence type="ECO:0000256" key="3">
    <source>
        <dbReference type="ARBA" id="ARBA00022448"/>
    </source>
</evidence>
<evidence type="ECO:0000256" key="2">
    <source>
        <dbReference type="ARBA" id="ARBA00005417"/>
    </source>
</evidence>
<organism evidence="10 11">
    <name type="scientific">Cupriavidus pampae</name>
    <dbReference type="NCBI Taxonomy" id="659251"/>
    <lineage>
        <taxon>Bacteria</taxon>
        <taxon>Pseudomonadati</taxon>
        <taxon>Pseudomonadota</taxon>
        <taxon>Betaproteobacteria</taxon>
        <taxon>Burkholderiales</taxon>
        <taxon>Burkholderiaceae</taxon>
        <taxon>Cupriavidus</taxon>
    </lineage>
</organism>
<dbReference type="RefSeq" id="WP_223987427.1">
    <property type="nucleotide sequence ID" value="NZ_CAJZAG010000004.1"/>
</dbReference>
<proteinExistence type="inferred from homology"/>
<keyword evidence="11" id="KW-1185">Reference proteome</keyword>
<feature type="domain" description="ABC transporter" evidence="9">
    <location>
        <begin position="269"/>
        <end position="467"/>
    </location>
</feature>